<organism evidence="9 10">
    <name type="scientific">Candidatus Ornithospirochaeta stercoripullorum</name>
    <dbReference type="NCBI Taxonomy" id="2840899"/>
    <lineage>
        <taxon>Bacteria</taxon>
        <taxon>Pseudomonadati</taxon>
        <taxon>Spirochaetota</taxon>
        <taxon>Spirochaetia</taxon>
        <taxon>Spirochaetales</taxon>
        <taxon>Spirochaetaceae</taxon>
        <taxon>Spirochaetaceae incertae sedis</taxon>
        <taxon>Candidatus Ornithospirochaeta</taxon>
    </lineage>
</organism>
<dbReference type="Pfam" id="PF00406">
    <property type="entry name" value="ADK"/>
    <property type="match status" value="1"/>
</dbReference>
<feature type="binding site" evidence="5">
    <location>
        <position position="92"/>
    </location>
    <ligand>
        <name>AMP</name>
        <dbReference type="ChEBI" id="CHEBI:456215"/>
    </ligand>
</feature>
<keyword evidence="3 5" id="KW-0547">Nucleotide-binding</keyword>
<evidence type="ECO:0000256" key="7">
    <source>
        <dbReference type="RuleBase" id="RU003331"/>
    </source>
</evidence>
<dbReference type="Pfam" id="PF05191">
    <property type="entry name" value="ADK_lid"/>
    <property type="match status" value="1"/>
</dbReference>
<dbReference type="AlphaFoldDB" id="A0A9D9DXI9"/>
<comment type="similarity">
    <text evidence="5 6">Belongs to the adenylate kinase family.</text>
</comment>
<dbReference type="GO" id="GO:0005737">
    <property type="term" value="C:cytoplasm"/>
    <property type="evidence" value="ECO:0007669"/>
    <property type="project" value="UniProtKB-SubCell"/>
</dbReference>
<evidence type="ECO:0000313" key="9">
    <source>
        <dbReference type="EMBL" id="MBO8435491.1"/>
    </source>
</evidence>
<comment type="pathway">
    <text evidence="5">Purine metabolism; AMP biosynthesis via salvage pathway; AMP from ADP: step 1/1.</text>
</comment>
<keyword evidence="5 7" id="KW-0067">ATP-binding</keyword>
<evidence type="ECO:0000259" key="8">
    <source>
        <dbReference type="Pfam" id="PF05191"/>
    </source>
</evidence>
<evidence type="ECO:0000256" key="6">
    <source>
        <dbReference type="RuleBase" id="RU003330"/>
    </source>
</evidence>
<name>A0A9D9DXI9_9SPIO</name>
<feature type="binding site" evidence="5">
    <location>
        <begin position="131"/>
        <end position="132"/>
    </location>
    <ligand>
        <name>ATP</name>
        <dbReference type="ChEBI" id="CHEBI:30616"/>
    </ligand>
</feature>
<dbReference type="GO" id="GO:0005524">
    <property type="term" value="F:ATP binding"/>
    <property type="evidence" value="ECO:0007669"/>
    <property type="project" value="UniProtKB-UniRule"/>
</dbReference>
<dbReference type="NCBIfam" id="TIGR01351">
    <property type="entry name" value="adk"/>
    <property type="match status" value="1"/>
</dbReference>
<dbReference type="FunFam" id="3.40.50.300:FF:000106">
    <property type="entry name" value="Adenylate kinase mitochondrial"/>
    <property type="match status" value="1"/>
</dbReference>
<dbReference type="EC" id="2.7.4.3" evidence="5 7"/>
<comment type="caution">
    <text evidence="9">The sequence shown here is derived from an EMBL/GenBank/DDBJ whole genome shotgun (WGS) entry which is preliminary data.</text>
</comment>
<dbReference type="PANTHER" id="PTHR23359">
    <property type="entry name" value="NUCLEOTIDE KINASE"/>
    <property type="match status" value="1"/>
</dbReference>
<reference evidence="9" key="1">
    <citation type="submission" date="2020-10" db="EMBL/GenBank/DDBJ databases">
        <authorList>
            <person name="Gilroy R."/>
        </authorList>
    </citation>
    <scope>NUCLEOTIDE SEQUENCE</scope>
    <source>
        <strain evidence="9">7293</strain>
    </source>
</reference>
<dbReference type="CDD" id="cd01428">
    <property type="entry name" value="ADK"/>
    <property type="match status" value="1"/>
</dbReference>
<comment type="catalytic activity">
    <reaction evidence="5 7">
        <text>AMP + ATP = 2 ADP</text>
        <dbReference type="Rhea" id="RHEA:12973"/>
        <dbReference type="ChEBI" id="CHEBI:30616"/>
        <dbReference type="ChEBI" id="CHEBI:456215"/>
        <dbReference type="ChEBI" id="CHEBI:456216"/>
        <dbReference type="EC" id="2.7.4.3"/>
    </reaction>
</comment>
<comment type="function">
    <text evidence="5">Catalyzes the reversible transfer of the terminal phosphate group between ATP and AMP. Plays an important role in cellular energy homeostasis and in adenine nucleotide metabolism.</text>
</comment>
<gene>
    <name evidence="5" type="primary">adk</name>
    <name evidence="9" type="ORF">IAA97_00705</name>
</gene>
<keyword evidence="2 5" id="KW-0545">Nucleotide biosynthesis</keyword>
<dbReference type="NCBIfam" id="NF011100">
    <property type="entry name" value="PRK14527.1"/>
    <property type="match status" value="1"/>
</dbReference>
<comment type="caution">
    <text evidence="5">Lacks conserved residue(s) required for the propagation of feature annotation.</text>
</comment>
<dbReference type="GO" id="GO:0044209">
    <property type="term" value="P:AMP salvage"/>
    <property type="evidence" value="ECO:0007669"/>
    <property type="project" value="UniProtKB-UniRule"/>
</dbReference>
<dbReference type="InterPro" id="IPR007862">
    <property type="entry name" value="Adenylate_kinase_lid-dom"/>
</dbReference>
<evidence type="ECO:0000256" key="1">
    <source>
        <dbReference type="ARBA" id="ARBA00022679"/>
    </source>
</evidence>
<feature type="binding site" evidence="5">
    <location>
        <position position="36"/>
    </location>
    <ligand>
        <name>AMP</name>
        <dbReference type="ChEBI" id="CHEBI:456215"/>
    </ligand>
</feature>
<feature type="region of interest" description="NMP" evidence="5">
    <location>
        <begin position="30"/>
        <end position="59"/>
    </location>
</feature>
<dbReference type="NCBIfam" id="NF001380">
    <property type="entry name" value="PRK00279.1-2"/>
    <property type="match status" value="1"/>
</dbReference>
<feature type="binding site" evidence="5">
    <location>
        <position position="166"/>
    </location>
    <ligand>
        <name>AMP</name>
        <dbReference type="ChEBI" id="CHEBI:456215"/>
    </ligand>
</feature>
<dbReference type="PROSITE" id="PS00113">
    <property type="entry name" value="ADENYLATE_KINASE"/>
    <property type="match status" value="1"/>
</dbReference>
<protein>
    <recommendedName>
        <fullName evidence="5 7">Adenylate kinase</fullName>
        <shortName evidence="5">AK</shortName>
        <ecNumber evidence="5 7">2.7.4.3</ecNumber>
    </recommendedName>
    <alternativeName>
        <fullName evidence="5">ATP-AMP transphosphorylase</fullName>
    </alternativeName>
    <alternativeName>
        <fullName evidence="5">ATP:AMP phosphotransferase</fullName>
    </alternativeName>
    <alternativeName>
        <fullName evidence="5">Adenylate monophosphate kinase</fullName>
    </alternativeName>
</protein>
<feature type="binding site" evidence="5">
    <location>
        <begin position="10"/>
        <end position="15"/>
    </location>
    <ligand>
        <name>ATP</name>
        <dbReference type="ChEBI" id="CHEBI:30616"/>
    </ligand>
</feature>
<evidence type="ECO:0000256" key="3">
    <source>
        <dbReference type="ARBA" id="ARBA00022741"/>
    </source>
</evidence>
<feature type="binding site" evidence="5">
    <location>
        <position position="194"/>
    </location>
    <ligand>
        <name>ATP</name>
        <dbReference type="ChEBI" id="CHEBI:30616"/>
    </ligand>
</feature>
<keyword evidence="5" id="KW-0963">Cytoplasm</keyword>
<dbReference type="Proteomes" id="UP000823615">
    <property type="component" value="Unassembled WGS sequence"/>
</dbReference>
<feature type="region of interest" description="LID" evidence="5">
    <location>
        <begin position="121"/>
        <end position="158"/>
    </location>
</feature>
<proteinExistence type="inferred from homology"/>
<dbReference type="InterPro" id="IPR027417">
    <property type="entry name" value="P-loop_NTPase"/>
</dbReference>
<keyword evidence="4 5" id="KW-0418">Kinase</keyword>
<evidence type="ECO:0000256" key="5">
    <source>
        <dbReference type="HAMAP-Rule" id="MF_00235"/>
    </source>
</evidence>
<evidence type="ECO:0000313" key="10">
    <source>
        <dbReference type="Proteomes" id="UP000823615"/>
    </source>
</evidence>
<dbReference type="PRINTS" id="PR00094">
    <property type="entry name" value="ADENYLTKNASE"/>
</dbReference>
<dbReference type="InterPro" id="IPR033690">
    <property type="entry name" value="Adenylat_kinase_CS"/>
</dbReference>
<dbReference type="InterPro" id="IPR006259">
    <property type="entry name" value="Adenyl_kin_sub"/>
</dbReference>
<sequence>MNIVLLGPPGAGKGTLAALLKKELDVPHISTGDIFRSNIKEGTELGKKVQGILASGSLVPDEVTIEMVRDRLAKDDTAQGYILDGFPRTIAQAEALDGMDEIDAVVNFVLSDEEIVKRLSGRRLAPSTGRIYHIVSNPPKREGFDDETGEPLIQRDDDKPEAIMHRLEVYRSETAPLIDYYKARGNIIDIDASPSPEDVLKSVLASLKSK</sequence>
<dbReference type="Gene3D" id="3.40.50.300">
    <property type="entry name" value="P-loop containing nucleotide triphosphate hydrolases"/>
    <property type="match status" value="1"/>
</dbReference>
<feature type="binding site" evidence="5">
    <location>
        <begin position="85"/>
        <end position="88"/>
    </location>
    <ligand>
        <name>AMP</name>
        <dbReference type="ChEBI" id="CHEBI:456215"/>
    </ligand>
</feature>
<dbReference type="NCBIfam" id="NF001381">
    <property type="entry name" value="PRK00279.1-3"/>
    <property type="match status" value="1"/>
</dbReference>
<feature type="binding site" evidence="5">
    <location>
        <position position="31"/>
    </location>
    <ligand>
        <name>AMP</name>
        <dbReference type="ChEBI" id="CHEBI:456215"/>
    </ligand>
</feature>
<dbReference type="HAMAP" id="MF_00235">
    <property type="entry name" value="Adenylate_kinase_Adk"/>
    <property type="match status" value="1"/>
</dbReference>
<comment type="domain">
    <text evidence="5">Consists of three domains, a large central CORE domain and two small peripheral domains, NMPbind and LID, which undergo movements during catalysis. The LID domain closes over the site of phosphoryl transfer upon ATP binding. Assembling and dissambling the active center during each catalytic cycle provides an effective means to prevent ATP hydrolysis.</text>
</comment>
<dbReference type="SUPFAM" id="SSF52540">
    <property type="entry name" value="P-loop containing nucleoside triphosphate hydrolases"/>
    <property type="match status" value="1"/>
</dbReference>
<dbReference type="GO" id="GO:0004017">
    <property type="term" value="F:AMP kinase activity"/>
    <property type="evidence" value="ECO:0007669"/>
    <property type="project" value="UniProtKB-UniRule"/>
</dbReference>
<feature type="domain" description="Adenylate kinase active site lid" evidence="8">
    <location>
        <begin position="122"/>
        <end position="157"/>
    </location>
</feature>
<feature type="binding site" evidence="5">
    <location>
        <begin position="57"/>
        <end position="59"/>
    </location>
    <ligand>
        <name>AMP</name>
        <dbReference type="ChEBI" id="CHEBI:456215"/>
    </ligand>
</feature>
<reference evidence="9" key="2">
    <citation type="journal article" date="2021" name="PeerJ">
        <title>Extensive microbial diversity within the chicken gut microbiome revealed by metagenomics and culture.</title>
        <authorList>
            <person name="Gilroy R."/>
            <person name="Ravi A."/>
            <person name="Getino M."/>
            <person name="Pursley I."/>
            <person name="Horton D.L."/>
            <person name="Alikhan N.F."/>
            <person name="Baker D."/>
            <person name="Gharbi K."/>
            <person name="Hall N."/>
            <person name="Watson M."/>
            <person name="Adriaenssens E.M."/>
            <person name="Foster-Nyarko E."/>
            <person name="Jarju S."/>
            <person name="Secka A."/>
            <person name="Antonio M."/>
            <person name="Oren A."/>
            <person name="Chaudhuri R.R."/>
            <person name="La Ragione R."/>
            <person name="Hildebrand F."/>
            <person name="Pallen M.J."/>
        </authorList>
    </citation>
    <scope>NUCLEOTIDE SEQUENCE</scope>
    <source>
        <strain evidence="9">7293</strain>
    </source>
</reference>
<feature type="binding site" evidence="5">
    <location>
        <position position="122"/>
    </location>
    <ligand>
        <name>ATP</name>
        <dbReference type="ChEBI" id="CHEBI:30616"/>
    </ligand>
</feature>
<feature type="binding site" evidence="5">
    <location>
        <position position="155"/>
    </location>
    <ligand>
        <name>AMP</name>
        <dbReference type="ChEBI" id="CHEBI:456215"/>
    </ligand>
</feature>
<comment type="subunit">
    <text evidence="5 7">Monomer.</text>
</comment>
<evidence type="ECO:0000256" key="2">
    <source>
        <dbReference type="ARBA" id="ARBA00022727"/>
    </source>
</evidence>
<dbReference type="EMBL" id="JADIMT010000013">
    <property type="protein sequence ID" value="MBO8435491.1"/>
    <property type="molecule type" value="Genomic_DNA"/>
</dbReference>
<comment type="subcellular location">
    <subcellularLocation>
        <location evidence="5 7">Cytoplasm</location>
    </subcellularLocation>
</comment>
<accession>A0A9D9DXI9</accession>
<dbReference type="InterPro" id="IPR000850">
    <property type="entry name" value="Adenylat/UMP-CMP_kin"/>
</dbReference>
<evidence type="ECO:0000256" key="4">
    <source>
        <dbReference type="ARBA" id="ARBA00022777"/>
    </source>
</evidence>
<keyword evidence="1 5" id="KW-0808">Transferase</keyword>